<keyword evidence="5" id="KW-0804">Transcription</keyword>
<dbReference type="SMART" id="SM00906">
    <property type="entry name" value="Fungal_trans"/>
    <property type="match status" value="1"/>
</dbReference>
<sequence length="545" mass="60446">MVPFKRALDIFVRRVRQLEPLFQQHGLDLPPVHDEDRAIYEKMIHGYEANSIPPSGTVQGSTGRDQDIIVGVDGTYPLHQPESLSLAVEMPLELDDIPTETTSVFPANSRTQAFPATETTMAAPETEQEARATDFGLDWIDWVDCQLGIDPTSSSSLADITSLDVSHSSTSITTGAAYDNNTLGNNEASEDEKELVFQLSDRMGHLHLMENGQSRFFGATSNFGLTKWKTTSDFGSFPSAQSPGSSVRCATSENADSALESLLEALYFSWADPAFHVVDREMYSHGKSLWQKGQESSPFYSPLLQHAICAYGCLLHDPRRKFESLAREYIGKLKELLEIELDCPKVATVQALVILSTFEAASAREARGWLYSGMAMRVSFDLGLHIDLGPYISNGEMSNAEANARSIAFWGCYIVDHLWGFYLGRPFQTNTGNITIQKPFMDNSHATPQWNPVGLERPSSTRDTLTNTSDQVDLIARQWVFLCESMDALGNIMYGSKSASAEDLLSVANRTVVELREWKSALSMELQIDAEDMSQCPLPHLILLQ</sequence>
<dbReference type="KEGG" id="fvr:FVEG_16699"/>
<dbReference type="OrthoDB" id="2154091at2759"/>
<dbReference type="GO" id="GO:0008270">
    <property type="term" value="F:zinc ion binding"/>
    <property type="evidence" value="ECO:0007669"/>
    <property type="project" value="InterPro"/>
</dbReference>
<evidence type="ECO:0000256" key="6">
    <source>
        <dbReference type="ARBA" id="ARBA00023242"/>
    </source>
</evidence>
<gene>
    <name evidence="8" type="ORF">FVEG_16699</name>
</gene>
<dbReference type="Proteomes" id="UP000009096">
    <property type="component" value="Chromosome 9"/>
</dbReference>
<dbReference type="Pfam" id="PF04082">
    <property type="entry name" value="Fungal_trans"/>
    <property type="match status" value="1"/>
</dbReference>
<keyword evidence="9" id="KW-1185">Reference proteome</keyword>
<dbReference type="RefSeq" id="XP_018757032.1">
    <property type="nucleotide sequence ID" value="XM_018905939.1"/>
</dbReference>
<keyword evidence="2" id="KW-0862">Zinc</keyword>
<evidence type="ECO:0000313" key="9">
    <source>
        <dbReference type="Proteomes" id="UP000009096"/>
    </source>
</evidence>
<evidence type="ECO:0000256" key="5">
    <source>
        <dbReference type="ARBA" id="ARBA00023163"/>
    </source>
</evidence>
<evidence type="ECO:0000256" key="3">
    <source>
        <dbReference type="ARBA" id="ARBA00023015"/>
    </source>
</evidence>
<keyword evidence="1" id="KW-0479">Metal-binding</keyword>
<dbReference type="GO" id="GO:0006351">
    <property type="term" value="P:DNA-templated transcription"/>
    <property type="evidence" value="ECO:0007669"/>
    <property type="project" value="InterPro"/>
</dbReference>
<dbReference type="GeneID" id="30073575"/>
<evidence type="ECO:0000259" key="7">
    <source>
        <dbReference type="SMART" id="SM00906"/>
    </source>
</evidence>
<protein>
    <recommendedName>
        <fullName evidence="7">Xylanolytic transcriptional activator regulatory domain-containing protein</fullName>
    </recommendedName>
</protein>
<proteinExistence type="predicted"/>
<dbReference type="GO" id="GO:0003677">
    <property type="term" value="F:DNA binding"/>
    <property type="evidence" value="ECO:0007669"/>
    <property type="project" value="UniProtKB-KW"/>
</dbReference>
<keyword evidence="4" id="KW-0238">DNA-binding</keyword>
<dbReference type="EMBL" id="DS022255">
    <property type="protein sequence ID" value="EWG50841.1"/>
    <property type="molecule type" value="Genomic_DNA"/>
</dbReference>
<evidence type="ECO:0000313" key="8">
    <source>
        <dbReference type="EMBL" id="EWG50841.1"/>
    </source>
</evidence>
<evidence type="ECO:0000256" key="2">
    <source>
        <dbReference type="ARBA" id="ARBA00022833"/>
    </source>
</evidence>
<dbReference type="InterPro" id="IPR007219">
    <property type="entry name" value="XnlR_reg_dom"/>
</dbReference>
<dbReference type="CDD" id="cd12148">
    <property type="entry name" value="fungal_TF_MHR"/>
    <property type="match status" value="1"/>
</dbReference>
<keyword evidence="6" id="KW-0539">Nucleus</keyword>
<dbReference type="eggNOG" id="KOG0254">
    <property type="taxonomic scope" value="Eukaryota"/>
</dbReference>
<dbReference type="PANTHER" id="PTHR31313">
    <property type="entry name" value="TY1 ENHANCER ACTIVATOR"/>
    <property type="match status" value="1"/>
</dbReference>
<dbReference type="InterPro" id="IPR051615">
    <property type="entry name" value="Transcr_Regulatory_Elem"/>
</dbReference>
<dbReference type="VEuPathDB" id="FungiDB:FVEG_16699"/>
<dbReference type="EMBL" id="CM000586">
    <property type="protein sequence ID" value="EWG50841.1"/>
    <property type="molecule type" value="Genomic_DNA"/>
</dbReference>
<feature type="domain" description="Xylanolytic transcriptional activator regulatory" evidence="7">
    <location>
        <begin position="368"/>
        <end position="445"/>
    </location>
</feature>
<evidence type="ECO:0000256" key="4">
    <source>
        <dbReference type="ARBA" id="ARBA00023125"/>
    </source>
</evidence>
<evidence type="ECO:0000256" key="1">
    <source>
        <dbReference type="ARBA" id="ARBA00022723"/>
    </source>
</evidence>
<dbReference type="PANTHER" id="PTHR31313:SF77">
    <property type="entry name" value="ZN(II)2CYS6 TRANSCRIPTION FACTOR (EUROFUNG)"/>
    <property type="match status" value="1"/>
</dbReference>
<name>W7MIR5_GIBM7</name>
<accession>W7MIR5</accession>
<reference evidence="8 9" key="1">
    <citation type="journal article" date="2010" name="Nature">
        <title>Comparative genomics reveals mobile pathogenicity chromosomes in Fusarium.</title>
        <authorList>
            <person name="Ma L.J."/>
            <person name="van der Does H.C."/>
            <person name="Borkovich K.A."/>
            <person name="Coleman J.J."/>
            <person name="Daboussi M.J."/>
            <person name="Di Pietro A."/>
            <person name="Dufresne M."/>
            <person name="Freitag M."/>
            <person name="Grabherr M."/>
            <person name="Henrissat B."/>
            <person name="Houterman P.M."/>
            <person name="Kang S."/>
            <person name="Shim W.B."/>
            <person name="Woloshuk C."/>
            <person name="Xie X."/>
            <person name="Xu J.R."/>
            <person name="Antoniw J."/>
            <person name="Baker S.E."/>
            <person name="Bluhm B.H."/>
            <person name="Breakspear A."/>
            <person name="Brown D.W."/>
            <person name="Butchko R.A."/>
            <person name="Chapman S."/>
            <person name="Coulson R."/>
            <person name="Coutinho P.M."/>
            <person name="Danchin E.G."/>
            <person name="Diener A."/>
            <person name="Gale L.R."/>
            <person name="Gardiner D.M."/>
            <person name="Goff S."/>
            <person name="Hammond-Kosack K.E."/>
            <person name="Hilburn K."/>
            <person name="Hua-Van A."/>
            <person name="Jonkers W."/>
            <person name="Kazan K."/>
            <person name="Kodira C.D."/>
            <person name="Koehrsen M."/>
            <person name="Kumar L."/>
            <person name="Lee Y.H."/>
            <person name="Li L."/>
            <person name="Manners J.M."/>
            <person name="Miranda-Saavedra D."/>
            <person name="Mukherjee M."/>
            <person name="Park G."/>
            <person name="Park J."/>
            <person name="Park S.Y."/>
            <person name="Proctor R.H."/>
            <person name="Regev A."/>
            <person name="Ruiz-Roldan M.C."/>
            <person name="Sain D."/>
            <person name="Sakthikumar S."/>
            <person name="Sykes S."/>
            <person name="Schwartz D.C."/>
            <person name="Turgeon B.G."/>
            <person name="Wapinski I."/>
            <person name="Yoder O."/>
            <person name="Young S."/>
            <person name="Zeng Q."/>
            <person name="Zhou S."/>
            <person name="Galagan J."/>
            <person name="Cuomo C.A."/>
            <person name="Kistler H.C."/>
            <person name="Rep M."/>
        </authorList>
    </citation>
    <scope>NUCLEOTIDE SEQUENCE [LARGE SCALE GENOMIC DNA]</scope>
    <source>
        <strain evidence="9">M3125 / FGSC 7600</strain>
    </source>
</reference>
<dbReference type="AlphaFoldDB" id="W7MIR5"/>
<keyword evidence="3" id="KW-0805">Transcription regulation</keyword>
<organism evidence="8 9">
    <name type="scientific">Gibberella moniliformis (strain M3125 / FGSC 7600)</name>
    <name type="common">Maize ear and stalk rot fungus</name>
    <name type="synonym">Fusarium verticillioides</name>
    <dbReference type="NCBI Taxonomy" id="334819"/>
    <lineage>
        <taxon>Eukaryota</taxon>
        <taxon>Fungi</taxon>
        <taxon>Dikarya</taxon>
        <taxon>Ascomycota</taxon>
        <taxon>Pezizomycotina</taxon>
        <taxon>Sordariomycetes</taxon>
        <taxon>Hypocreomycetidae</taxon>
        <taxon>Hypocreales</taxon>
        <taxon>Nectriaceae</taxon>
        <taxon>Fusarium</taxon>
        <taxon>Fusarium fujikuroi species complex</taxon>
    </lineage>
</organism>